<name>A0A392VJG6_9FABA</name>
<keyword evidence="2" id="KW-1185">Reference proteome</keyword>
<proteinExistence type="predicted"/>
<evidence type="ECO:0000313" key="2">
    <source>
        <dbReference type="Proteomes" id="UP000265520"/>
    </source>
</evidence>
<sequence length="62" mass="6754">MLQLVEPPKIPRLAGGKQFFESTESIPGVEEGVVRLVGLSKKSMDSRRQAILQEDEKAQSGG</sequence>
<dbReference type="EMBL" id="LXQA011167961">
    <property type="protein sequence ID" value="MCI87509.1"/>
    <property type="molecule type" value="Genomic_DNA"/>
</dbReference>
<accession>A0A392VJG6</accession>
<reference evidence="1 2" key="1">
    <citation type="journal article" date="2018" name="Front. Plant Sci.">
        <title>Red Clover (Trifolium pratense) and Zigzag Clover (T. medium) - A Picture of Genomic Similarities and Differences.</title>
        <authorList>
            <person name="Dluhosova J."/>
            <person name="Istvanek J."/>
            <person name="Nedelnik J."/>
            <person name="Repkova J."/>
        </authorList>
    </citation>
    <scope>NUCLEOTIDE SEQUENCE [LARGE SCALE GENOMIC DNA]</scope>
    <source>
        <strain evidence="2">cv. 10/8</strain>
        <tissue evidence="1">Leaf</tissue>
    </source>
</reference>
<dbReference type="AlphaFoldDB" id="A0A392VJG6"/>
<dbReference type="Proteomes" id="UP000265520">
    <property type="component" value="Unassembled WGS sequence"/>
</dbReference>
<protein>
    <submittedName>
        <fullName evidence="1">Uncharacterized protein</fullName>
    </submittedName>
</protein>
<evidence type="ECO:0000313" key="1">
    <source>
        <dbReference type="EMBL" id="MCI87509.1"/>
    </source>
</evidence>
<organism evidence="1 2">
    <name type="scientific">Trifolium medium</name>
    <dbReference type="NCBI Taxonomy" id="97028"/>
    <lineage>
        <taxon>Eukaryota</taxon>
        <taxon>Viridiplantae</taxon>
        <taxon>Streptophyta</taxon>
        <taxon>Embryophyta</taxon>
        <taxon>Tracheophyta</taxon>
        <taxon>Spermatophyta</taxon>
        <taxon>Magnoliopsida</taxon>
        <taxon>eudicotyledons</taxon>
        <taxon>Gunneridae</taxon>
        <taxon>Pentapetalae</taxon>
        <taxon>rosids</taxon>
        <taxon>fabids</taxon>
        <taxon>Fabales</taxon>
        <taxon>Fabaceae</taxon>
        <taxon>Papilionoideae</taxon>
        <taxon>50 kb inversion clade</taxon>
        <taxon>NPAAA clade</taxon>
        <taxon>Hologalegina</taxon>
        <taxon>IRL clade</taxon>
        <taxon>Trifolieae</taxon>
        <taxon>Trifolium</taxon>
    </lineage>
</organism>
<comment type="caution">
    <text evidence="1">The sequence shown here is derived from an EMBL/GenBank/DDBJ whole genome shotgun (WGS) entry which is preliminary data.</text>
</comment>